<dbReference type="CDD" id="cd03801">
    <property type="entry name" value="GT4_PimA-like"/>
    <property type="match status" value="1"/>
</dbReference>
<comment type="caution">
    <text evidence="1">The sequence shown here is derived from an EMBL/GenBank/DDBJ whole genome shotgun (WGS) entry which is preliminary data.</text>
</comment>
<gene>
    <name evidence="1" type="ORF">ACFFP0_05475</name>
</gene>
<evidence type="ECO:0000313" key="1">
    <source>
        <dbReference type="EMBL" id="MFB9948288.1"/>
    </source>
</evidence>
<protein>
    <submittedName>
        <fullName evidence="1">Glycosyltransferase family 4 protein</fullName>
    </submittedName>
</protein>
<dbReference type="PANTHER" id="PTHR46656">
    <property type="entry name" value="PUTATIVE-RELATED"/>
    <property type="match status" value="1"/>
</dbReference>
<dbReference type="Pfam" id="PF20706">
    <property type="entry name" value="GT4-conflict"/>
    <property type="match status" value="1"/>
</dbReference>
<keyword evidence="2" id="KW-1185">Reference proteome</keyword>
<sequence length="773" mass="85939">MHVDAIVSPFTLDAGDIDEKLLIKRFSGKTIFFDGVFKGDYSLAIVNRHLAQALIALGTNLVCYTAEEDWQTDARLDAVPDIKRRMREDYPAGEQFDIHLRNTWPPATHDMVGKVNAYVGFAWEELEFPQYLVDRFNRDLDLVMVTANFVSDAFVQSGVTIPVEVIGNGCDHVSVPADPASRPSQEHQRKRILHVSSCFARKGIDVLVEAFLRSFRADEPVELVIKTFPNPDNILEAVLAEKRERLPGAPPITVINRYYDDDQLLALYRSAAMVVAPSRGEGFGLPLAEAMRLGIPVVTTNYSGQLDFCRPDTAWLVDCHMAASRAHVAGSFSLWAEPSLEHLGSQMRAVLHQPEEAEARCQQAQKLLAAHFTWSGVARRVLAALAKPAPVVVARPKQSWSIDLISSWQQQCGIATYSEHLYATPAFAGRLDHVFARRIMNDELPEAPGHKDAAAPRGLSRLWGYDLVSLKRLAGKLDQGRADVLWMQHHPGHFSTPDMELLAQVLPSTGHRARALTMHSVKEALRGGSLQWTKAFDTVFVHSSEDAGALSAAGHPNPVVIPHGILPEPTDAPALDPSSFTIGSFGFLMPHKNIDRLVLAFAEARSYEPRLRLKLLNCMVPNDESRAARTTVENLIDYLGLSDHVTARFDFIPEDELRRELVTCDLLAFLYGHSTETATGAARIAMSVNRPMLCSRSTVLRDMWPISHVVKSADVECIAEAFASLSQNSQLLHMRDADRRKTAQWYSYPRVAERHVIAIEQILGGNVDRRRVA</sequence>
<dbReference type="Gene3D" id="3.40.50.2000">
    <property type="entry name" value="Glycogen Phosphorylase B"/>
    <property type="match status" value="2"/>
</dbReference>
<dbReference type="PANTHER" id="PTHR46656:SF3">
    <property type="entry name" value="PUTATIVE-RELATED"/>
    <property type="match status" value="1"/>
</dbReference>
<dbReference type="RefSeq" id="WP_377257427.1">
    <property type="nucleotide sequence ID" value="NZ_JBHMAA010000008.1"/>
</dbReference>
<dbReference type="EMBL" id="JBHMAA010000008">
    <property type="protein sequence ID" value="MFB9948288.1"/>
    <property type="molecule type" value="Genomic_DNA"/>
</dbReference>
<reference evidence="1 2" key="1">
    <citation type="submission" date="2024-09" db="EMBL/GenBank/DDBJ databases">
        <authorList>
            <person name="Sun Q."/>
            <person name="Mori K."/>
        </authorList>
    </citation>
    <scope>NUCLEOTIDE SEQUENCE [LARGE SCALE GENOMIC DNA]</scope>
    <source>
        <strain evidence="1 2">TBRC 4938</strain>
    </source>
</reference>
<name>A0ABV6ACE9_9HYPH</name>
<dbReference type="SUPFAM" id="SSF53756">
    <property type="entry name" value="UDP-Glycosyltransferase/glycogen phosphorylase"/>
    <property type="match status" value="2"/>
</dbReference>
<dbReference type="Proteomes" id="UP001589692">
    <property type="component" value="Unassembled WGS sequence"/>
</dbReference>
<accession>A0ABV6ACE9</accession>
<proteinExistence type="predicted"/>
<organism evidence="1 2">
    <name type="scientific">Rhizobium puerariae</name>
    <dbReference type="NCBI Taxonomy" id="1585791"/>
    <lineage>
        <taxon>Bacteria</taxon>
        <taxon>Pseudomonadati</taxon>
        <taxon>Pseudomonadota</taxon>
        <taxon>Alphaproteobacteria</taxon>
        <taxon>Hyphomicrobiales</taxon>
        <taxon>Rhizobiaceae</taxon>
        <taxon>Rhizobium/Agrobacterium group</taxon>
        <taxon>Rhizobium</taxon>
    </lineage>
</organism>
<evidence type="ECO:0000313" key="2">
    <source>
        <dbReference type="Proteomes" id="UP001589692"/>
    </source>
</evidence>